<organism evidence="2 3">
    <name type="scientific">Purpureocillium lilacinum</name>
    <name type="common">Paecilomyces lilacinus</name>
    <dbReference type="NCBI Taxonomy" id="33203"/>
    <lineage>
        <taxon>Eukaryota</taxon>
        <taxon>Fungi</taxon>
        <taxon>Dikarya</taxon>
        <taxon>Ascomycota</taxon>
        <taxon>Pezizomycotina</taxon>
        <taxon>Sordariomycetes</taxon>
        <taxon>Hypocreomycetidae</taxon>
        <taxon>Hypocreales</taxon>
        <taxon>Ophiocordycipitaceae</taxon>
        <taxon>Purpureocillium</taxon>
    </lineage>
</organism>
<accession>A0ABR0BKW6</accession>
<evidence type="ECO:0000256" key="1">
    <source>
        <dbReference type="SAM" id="MobiDB-lite"/>
    </source>
</evidence>
<name>A0ABR0BKW6_PURLI</name>
<comment type="caution">
    <text evidence="2">The sequence shown here is derived from an EMBL/GenBank/DDBJ whole genome shotgun (WGS) entry which is preliminary data.</text>
</comment>
<keyword evidence="3" id="KW-1185">Reference proteome</keyword>
<protein>
    <submittedName>
        <fullName evidence="2">Uncharacterized protein</fullName>
    </submittedName>
</protein>
<dbReference type="Proteomes" id="UP001287286">
    <property type="component" value="Unassembled WGS sequence"/>
</dbReference>
<gene>
    <name evidence="2" type="ORF">Purlil1_11026</name>
</gene>
<proteinExistence type="predicted"/>
<dbReference type="EMBL" id="JAWRVI010000061">
    <property type="protein sequence ID" value="KAK4083082.1"/>
    <property type="molecule type" value="Genomic_DNA"/>
</dbReference>
<evidence type="ECO:0000313" key="3">
    <source>
        <dbReference type="Proteomes" id="UP001287286"/>
    </source>
</evidence>
<reference evidence="2 3" key="1">
    <citation type="journal article" date="2024" name="Microbiol. Resour. Announc.">
        <title>Genome annotations for the ascomycete fungi Trichoderma harzianum, Trichoderma aggressivum, and Purpureocillium lilacinum.</title>
        <authorList>
            <person name="Beijen E.P.W."/>
            <person name="Ohm R.A."/>
        </authorList>
    </citation>
    <scope>NUCLEOTIDE SEQUENCE [LARGE SCALE GENOMIC DNA]</scope>
    <source>
        <strain evidence="2 3">CBS 150709</strain>
    </source>
</reference>
<evidence type="ECO:0000313" key="2">
    <source>
        <dbReference type="EMBL" id="KAK4083082.1"/>
    </source>
</evidence>
<feature type="compositionally biased region" description="Basic and acidic residues" evidence="1">
    <location>
        <begin position="112"/>
        <end position="131"/>
    </location>
</feature>
<feature type="region of interest" description="Disordered" evidence="1">
    <location>
        <begin position="107"/>
        <end position="142"/>
    </location>
</feature>
<sequence length="142" mass="15350">MPSSETAWRLTVALAGGGRGGGRLQLVRFYCCSRRARDEWMGQSPQSVSRLGPLPLDGRAGCRMSQHGADELVLRRDLGVGLSGRMSLARALSGDETSLALHCMAAATAPEKMARRPHEKDPRLARKRDGDQGTSYKCPPST</sequence>